<reference evidence="1 2" key="1">
    <citation type="submission" date="2019-12" db="EMBL/GenBank/DDBJ databases">
        <title>Novel species isolated from a subtropical stream in China.</title>
        <authorList>
            <person name="Lu H."/>
        </authorList>
    </citation>
    <scope>NUCLEOTIDE SEQUENCE [LARGE SCALE GENOMIC DNA]</scope>
    <source>
        <strain evidence="1 2">FT55W</strain>
    </source>
</reference>
<dbReference type="RefSeq" id="WP_161014148.1">
    <property type="nucleotide sequence ID" value="NZ_WWCK01000003.1"/>
</dbReference>
<dbReference type="Proteomes" id="UP000450012">
    <property type="component" value="Unassembled WGS sequence"/>
</dbReference>
<comment type="caution">
    <text evidence="1">The sequence shown here is derived from an EMBL/GenBank/DDBJ whole genome shotgun (WGS) entry which is preliminary data.</text>
</comment>
<protein>
    <submittedName>
        <fullName evidence="1">Agglutinin biogenesis protein MshP</fullName>
    </submittedName>
</protein>
<dbReference type="EMBL" id="WWCK01000003">
    <property type="protein sequence ID" value="MYM67632.1"/>
    <property type="molecule type" value="Genomic_DNA"/>
</dbReference>
<evidence type="ECO:0000313" key="1">
    <source>
        <dbReference type="EMBL" id="MYM67632.1"/>
    </source>
</evidence>
<sequence>MKTLRKQAGVALVTAIFLLVVLAGLAVAVVSLSSSQQDAAVKDEMGTRAYLAARSGMEWALFTATQGPGTKAANLNCPQLPGAITFQLPQGTTLQGFTVSISCTAVMNSYGGGMPNDPTDGHFRITVTACNAAACPAANPGPDYVQRVISAQL</sequence>
<proteinExistence type="predicted"/>
<evidence type="ECO:0000313" key="2">
    <source>
        <dbReference type="Proteomes" id="UP000450012"/>
    </source>
</evidence>
<keyword evidence="2" id="KW-1185">Reference proteome</keyword>
<organism evidence="1 2">
    <name type="scientific">Duganella rivi</name>
    <dbReference type="NCBI Taxonomy" id="2666083"/>
    <lineage>
        <taxon>Bacteria</taxon>
        <taxon>Pseudomonadati</taxon>
        <taxon>Pseudomonadota</taxon>
        <taxon>Betaproteobacteria</taxon>
        <taxon>Burkholderiales</taxon>
        <taxon>Oxalobacteraceae</taxon>
        <taxon>Telluria group</taxon>
        <taxon>Duganella</taxon>
    </lineage>
</organism>
<name>A0A7X4GQ61_9BURK</name>
<accession>A0A7X4GQ61</accession>
<gene>
    <name evidence="1" type="ORF">GTP45_12415</name>
</gene>
<dbReference type="AlphaFoldDB" id="A0A7X4GQ61"/>